<evidence type="ECO:0000313" key="2">
    <source>
        <dbReference type="EMBL" id="KEZ86914.1"/>
    </source>
</evidence>
<dbReference type="PANTHER" id="PTHR42924:SF3">
    <property type="entry name" value="POLYMERASE_HISTIDINOL PHOSPHATASE N-TERMINAL DOMAIN-CONTAINING PROTEIN"/>
    <property type="match status" value="1"/>
</dbReference>
<dbReference type="GO" id="GO:0035312">
    <property type="term" value="F:5'-3' DNA exonuclease activity"/>
    <property type="evidence" value="ECO:0007669"/>
    <property type="project" value="TreeGrafter"/>
</dbReference>
<dbReference type="OrthoDB" id="9804333at2"/>
<dbReference type="Proteomes" id="UP000028525">
    <property type="component" value="Unassembled WGS sequence"/>
</dbReference>
<dbReference type="RefSeq" id="WP_038284531.1">
    <property type="nucleotide sequence ID" value="NZ_JPME01000039.1"/>
</dbReference>
<dbReference type="STRING" id="29354.IO98_22055"/>
<dbReference type="NCBIfam" id="NF038032">
    <property type="entry name" value="CehA_McbA_metalo"/>
    <property type="match status" value="1"/>
</dbReference>
<dbReference type="Gene3D" id="3.20.20.140">
    <property type="entry name" value="Metal-dependent hydrolases"/>
    <property type="match status" value="1"/>
</dbReference>
<dbReference type="InterPro" id="IPR003141">
    <property type="entry name" value="Pol/His_phosphatase_N"/>
</dbReference>
<dbReference type="InterPro" id="IPR004013">
    <property type="entry name" value="PHP_dom"/>
</dbReference>
<proteinExistence type="predicted"/>
<dbReference type="PANTHER" id="PTHR42924">
    <property type="entry name" value="EXONUCLEASE"/>
    <property type="match status" value="1"/>
</dbReference>
<dbReference type="EMBL" id="JPME01000039">
    <property type="protein sequence ID" value="KEZ86914.1"/>
    <property type="molecule type" value="Genomic_DNA"/>
</dbReference>
<dbReference type="InterPro" id="IPR052018">
    <property type="entry name" value="PHP_domain"/>
</dbReference>
<dbReference type="AlphaFoldDB" id="A0A084JD80"/>
<name>A0A084JD80_9FIRM</name>
<organism evidence="2 3">
    <name type="scientific">Lacrimispora celerecrescens</name>
    <dbReference type="NCBI Taxonomy" id="29354"/>
    <lineage>
        <taxon>Bacteria</taxon>
        <taxon>Bacillati</taxon>
        <taxon>Bacillota</taxon>
        <taxon>Clostridia</taxon>
        <taxon>Lachnospirales</taxon>
        <taxon>Lachnospiraceae</taxon>
        <taxon>Lacrimispora</taxon>
    </lineage>
</organism>
<dbReference type="GO" id="GO:0004534">
    <property type="term" value="F:5'-3' RNA exonuclease activity"/>
    <property type="evidence" value="ECO:0007669"/>
    <property type="project" value="TreeGrafter"/>
</dbReference>
<gene>
    <name evidence="2" type="ORF">IO98_22055</name>
</gene>
<dbReference type="SMART" id="SM00481">
    <property type="entry name" value="POLIIIAc"/>
    <property type="match status" value="1"/>
</dbReference>
<dbReference type="InterPro" id="IPR016195">
    <property type="entry name" value="Pol/histidinol_Pase-like"/>
</dbReference>
<keyword evidence="3" id="KW-1185">Reference proteome</keyword>
<sequence length="126" mass="14313">MYKRLELHNHTNESDASCTCRELTELMADDQVDAFALTDHNTISGHKKIQAILEETHLPISFIPGMEYTTYYGHILCLNLKEYVPWENINKHKPELLFLAARAKGALVGIAHPFSYGWPFARVAGL</sequence>
<evidence type="ECO:0000313" key="3">
    <source>
        <dbReference type="Proteomes" id="UP000028525"/>
    </source>
</evidence>
<protein>
    <recommendedName>
        <fullName evidence="1">Polymerase/histidinol phosphatase N-terminal domain-containing protein</fullName>
    </recommendedName>
</protein>
<accession>A0A084JD80</accession>
<dbReference type="SUPFAM" id="SSF89550">
    <property type="entry name" value="PHP domain-like"/>
    <property type="match status" value="1"/>
</dbReference>
<feature type="domain" description="Polymerase/histidinol phosphatase N-terminal" evidence="1">
    <location>
        <begin position="5"/>
        <end position="72"/>
    </location>
</feature>
<reference evidence="2 3" key="1">
    <citation type="submission" date="2014-07" db="EMBL/GenBank/DDBJ databases">
        <title>Draft genome of Clostridium celerecrescens 152B isolated from sediments associated with methane hydrate from Krishna Godavari basin.</title>
        <authorList>
            <person name="Honkalas V.S."/>
            <person name="Dabir A.P."/>
            <person name="Arora P."/>
            <person name="Dhakephalkar P.K."/>
        </authorList>
    </citation>
    <scope>NUCLEOTIDE SEQUENCE [LARGE SCALE GENOMIC DNA]</scope>
    <source>
        <strain evidence="2 3">152B</strain>
    </source>
</reference>
<comment type="caution">
    <text evidence="2">The sequence shown here is derived from an EMBL/GenBank/DDBJ whole genome shotgun (WGS) entry which is preliminary data.</text>
</comment>
<dbReference type="Pfam" id="PF02811">
    <property type="entry name" value="PHP"/>
    <property type="match status" value="1"/>
</dbReference>
<evidence type="ECO:0000259" key="1">
    <source>
        <dbReference type="SMART" id="SM00481"/>
    </source>
</evidence>